<dbReference type="InterPro" id="IPR011990">
    <property type="entry name" value="TPR-like_helical_dom_sf"/>
</dbReference>
<gene>
    <name evidence="3" type="ORF">E6K76_09440</name>
</gene>
<proteinExistence type="predicted"/>
<dbReference type="EMBL" id="VBOW01000047">
    <property type="protein sequence ID" value="TMQ57878.1"/>
    <property type="molecule type" value="Genomic_DNA"/>
</dbReference>
<comment type="caution">
    <text evidence="3">The sequence shown here is derived from an EMBL/GenBank/DDBJ whole genome shotgun (WGS) entry which is preliminary data.</text>
</comment>
<evidence type="ECO:0000313" key="3">
    <source>
        <dbReference type="EMBL" id="TMQ57878.1"/>
    </source>
</evidence>
<dbReference type="Gene3D" id="1.25.40.10">
    <property type="entry name" value="Tetratricopeptide repeat domain"/>
    <property type="match status" value="1"/>
</dbReference>
<dbReference type="AlphaFoldDB" id="A0A538T2M9"/>
<evidence type="ECO:0000256" key="2">
    <source>
        <dbReference type="SAM" id="SignalP"/>
    </source>
</evidence>
<protein>
    <submittedName>
        <fullName evidence="3">Tetratricopeptide repeat protein</fullName>
    </submittedName>
</protein>
<sequence length="255" mass="27685">MRKVLGARALAFVLAILPAAPAWGSAPAPIQPSGPSAPVPRPAPPREAAKGKGLYHTLLGNLSIRAPQDTVGGGEYDEARRLFEAGLFDSAAAEFQQFAARFPRNLFLNDAIEHVLLIRENREPGDEALRLYARTVALRGAGLVDSAASVARAGLSRFPNARVRYHWHYLLAETARERGDHAAAIRYALVIADSTSKSRLAPYALKLAGDESIAMGEDPAKALRLYQALLERYPTSPLAPPVRAQVLEIRKRLQL</sequence>
<keyword evidence="2" id="KW-0732">Signal</keyword>
<evidence type="ECO:0000256" key="1">
    <source>
        <dbReference type="SAM" id="MobiDB-lite"/>
    </source>
</evidence>
<dbReference type="Pfam" id="PF13174">
    <property type="entry name" value="TPR_6"/>
    <property type="match status" value="1"/>
</dbReference>
<feature type="signal peptide" evidence="2">
    <location>
        <begin position="1"/>
        <end position="24"/>
    </location>
</feature>
<dbReference type="InterPro" id="IPR019734">
    <property type="entry name" value="TPR_rpt"/>
</dbReference>
<evidence type="ECO:0000313" key="4">
    <source>
        <dbReference type="Proteomes" id="UP000316852"/>
    </source>
</evidence>
<feature type="region of interest" description="Disordered" evidence="1">
    <location>
        <begin position="27"/>
        <end position="49"/>
    </location>
</feature>
<dbReference type="Proteomes" id="UP000316852">
    <property type="component" value="Unassembled WGS sequence"/>
</dbReference>
<accession>A0A538T2M9</accession>
<dbReference type="SUPFAM" id="SSF48452">
    <property type="entry name" value="TPR-like"/>
    <property type="match status" value="1"/>
</dbReference>
<feature type="compositionally biased region" description="Pro residues" evidence="1">
    <location>
        <begin position="29"/>
        <end position="45"/>
    </location>
</feature>
<organism evidence="3 4">
    <name type="scientific">Eiseniibacteriota bacterium</name>
    <dbReference type="NCBI Taxonomy" id="2212470"/>
    <lineage>
        <taxon>Bacteria</taxon>
        <taxon>Candidatus Eiseniibacteriota</taxon>
    </lineage>
</organism>
<reference evidence="3 4" key="1">
    <citation type="journal article" date="2019" name="Nat. Microbiol.">
        <title>Mediterranean grassland soil C-N compound turnover is dependent on rainfall and depth, and is mediated by genomically divergent microorganisms.</title>
        <authorList>
            <person name="Diamond S."/>
            <person name="Andeer P.F."/>
            <person name="Li Z."/>
            <person name="Crits-Christoph A."/>
            <person name="Burstein D."/>
            <person name="Anantharaman K."/>
            <person name="Lane K.R."/>
            <person name="Thomas B.C."/>
            <person name="Pan C."/>
            <person name="Northen T.R."/>
            <person name="Banfield J.F."/>
        </authorList>
    </citation>
    <scope>NUCLEOTIDE SEQUENCE [LARGE SCALE GENOMIC DNA]</scope>
    <source>
        <strain evidence="3">WS_6</strain>
    </source>
</reference>
<feature type="chain" id="PRO_5022042309" evidence="2">
    <location>
        <begin position="25"/>
        <end position="255"/>
    </location>
</feature>
<name>A0A538T2M9_UNCEI</name>